<dbReference type="OrthoDB" id="7062303at2"/>
<reference evidence="3 4" key="1">
    <citation type="submission" date="2019-02" db="EMBL/GenBank/DDBJ databases">
        <title>Jishengella sp. nov., isolated from a root of Zingiber montanum.</title>
        <authorList>
            <person name="Kuncharoen N."/>
            <person name="Kudo T."/>
            <person name="Masahiro Y."/>
            <person name="Ohkuma M."/>
            <person name="Tanasupawat S."/>
        </authorList>
    </citation>
    <scope>NUCLEOTIDE SEQUENCE [LARGE SCALE GENOMIC DNA]</scope>
    <source>
        <strain evidence="3 4">PLAI 1-1</strain>
    </source>
</reference>
<dbReference type="Gene3D" id="3.40.50.150">
    <property type="entry name" value="Vaccinia Virus protein VP39"/>
    <property type="match status" value="1"/>
</dbReference>
<dbReference type="InterPro" id="IPR041698">
    <property type="entry name" value="Methyltransf_25"/>
</dbReference>
<dbReference type="Pfam" id="PF13649">
    <property type="entry name" value="Methyltransf_25"/>
    <property type="match status" value="1"/>
</dbReference>
<proteinExistence type="predicted"/>
<dbReference type="GO" id="GO:0008168">
    <property type="term" value="F:methyltransferase activity"/>
    <property type="evidence" value="ECO:0007669"/>
    <property type="project" value="UniProtKB-KW"/>
</dbReference>
<dbReference type="SUPFAM" id="SSF53335">
    <property type="entry name" value="S-adenosyl-L-methionine-dependent methyltransferases"/>
    <property type="match status" value="1"/>
</dbReference>
<dbReference type="CDD" id="cd02440">
    <property type="entry name" value="AdoMet_MTases"/>
    <property type="match status" value="1"/>
</dbReference>
<accession>A0A4R0GY07</accession>
<feature type="domain" description="Methyltransferase" evidence="2">
    <location>
        <begin position="57"/>
        <end position="151"/>
    </location>
</feature>
<evidence type="ECO:0000256" key="1">
    <source>
        <dbReference type="ARBA" id="ARBA00022679"/>
    </source>
</evidence>
<sequence length="207" mass="22111">MSERSTTSGKPTRWATDTAPEHSQWYVDRFRRLAAEGVDLAGEARLLDTLVPPRSRILDAGCGTGRVGAELAARGHTVLGVDADPVLIEAARADHPGPRWLVADLAELDLAAAGEPEPFDAAVLAGNVMTFVAAGTEATVLRRVAAHLHPDAVIAVGFGTDRGYPLGDFDADVATAGLLLEHRFATWDLRRWRDGADFAVSVLRRPA</sequence>
<organism evidence="3 4">
    <name type="scientific">Micromonospora zingiberis</name>
    <dbReference type="NCBI Taxonomy" id="2053011"/>
    <lineage>
        <taxon>Bacteria</taxon>
        <taxon>Bacillati</taxon>
        <taxon>Actinomycetota</taxon>
        <taxon>Actinomycetes</taxon>
        <taxon>Micromonosporales</taxon>
        <taxon>Micromonosporaceae</taxon>
        <taxon>Micromonospora</taxon>
    </lineage>
</organism>
<name>A0A4R0GY07_9ACTN</name>
<evidence type="ECO:0000313" key="4">
    <source>
        <dbReference type="Proteomes" id="UP000292274"/>
    </source>
</evidence>
<dbReference type="EMBL" id="SJJR01000001">
    <property type="protein sequence ID" value="TCC00399.1"/>
    <property type="molecule type" value="Genomic_DNA"/>
</dbReference>
<dbReference type="InterPro" id="IPR029063">
    <property type="entry name" value="SAM-dependent_MTases_sf"/>
</dbReference>
<keyword evidence="4" id="KW-1185">Reference proteome</keyword>
<comment type="caution">
    <text evidence="3">The sequence shown here is derived from an EMBL/GenBank/DDBJ whole genome shotgun (WGS) entry which is preliminary data.</text>
</comment>
<dbReference type="RefSeq" id="WP_131299897.1">
    <property type="nucleotide sequence ID" value="NZ_SJJR01000001.1"/>
</dbReference>
<dbReference type="AlphaFoldDB" id="A0A4R0GY07"/>
<protein>
    <submittedName>
        <fullName evidence="3">Class I SAM-dependent methyltransferase</fullName>
    </submittedName>
</protein>
<evidence type="ECO:0000313" key="3">
    <source>
        <dbReference type="EMBL" id="TCC00399.1"/>
    </source>
</evidence>
<keyword evidence="1 3" id="KW-0808">Transferase</keyword>
<keyword evidence="3" id="KW-0489">Methyltransferase</keyword>
<dbReference type="GO" id="GO:0032259">
    <property type="term" value="P:methylation"/>
    <property type="evidence" value="ECO:0007669"/>
    <property type="project" value="UniProtKB-KW"/>
</dbReference>
<dbReference type="Proteomes" id="UP000292274">
    <property type="component" value="Unassembled WGS sequence"/>
</dbReference>
<evidence type="ECO:0000259" key="2">
    <source>
        <dbReference type="Pfam" id="PF13649"/>
    </source>
</evidence>
<gene>
    <name evidence="3" type="ORF">E0H26_01520</name>
</gene>
<dbReference type="PANTHER" id="PTHR43861">
    <property type="entry name" value="TRANS-ACONITATE 2-METHYLTRANSFERASE-RELATED"/>
    <property type="match status" value="1"/>
</dbReference>